<dbReference type="AlphaFoldDB" id="A0A0F9IRE2"/>
<protein>
    <submittedName>
        <fullName evidence="1">Uncharacterized protein</fullName>
    </submittedName>
</protein>
<sequence>MKYILASPFINVINNEVLRIEVSTPEQLLQQEQAFKEAQVSDMLLFICNSYIPAPGETLSIQEVRKYNNVMTTLEHKYKPIEWMVFSEEELVLLQKVCAWTLPRMLSVMLRNADSLFVLLENAPSTMPANEEATVLENSQR</sequence>
<name>A0A0F9IRE2_9ZZZZ</name>
<organism evidence="1">
    <name type="scientific">marine sediment metagenome</name>
    <dbReference type="NCBI Taxonomy" id="412755"/>
    <lineage>
        <taxon>unclassified sequences</taxon>
        <taxon>metagenomes</taxon>
        <taxon>ecological metagenomes</taxon>
    </lineage>
</organism>
<evidence type="ECO:0000313" key="1">
    <source>
        <dbReference type="EMBL" id="KKM59948.1"/>
    </source>
</evidence>
<accession>A0A0F9IRE2</accession>
<comment type="caution">
    <text evidence="1">The sequence shown here is derived from an EMBL/GenBank/DDBJ whole genome shotgun (WGS) entry which is preliminary data.</text>
</comment>
<gene>
    <name evidence="1" type="ORF">LCGC14_1546810</name>
</gene>
<dbReference type="EMBL" id="LAZR01011768">
    <property type="protein sequence ID" value="KKM59948.1"/>
    <property type="molecule type" value="Genomic_DNA"/>
</dbReference>
<reference evidence="1" key="1">
    <citation type="journal article" date="2015" name="Nature">
        <title>Complex archaea that bridge the gap between prokaryotes and eukaryotes.</title>
        <authorList>
            <person name="Spang A."/>
            <person name="Saw J.H."/>
            <person name="Jorgensen S.L."/>
            <person name="Zaremba-Niedzwiedzka K."/>
            <person name="Martijn J."/>
            <person name="Lind A.E."/>
            <person name="van Eijk R."/>
            <person name="Schleper C."/>
            <person name="Guy L."/>
            <person name="Ettema T.J."/>
        </authorList>
    </citation>
    <scope>NUCLEOTIDE SEQUENCE</scope>
</reference>
<proteinExistence type="predicted"/>